<keyword evidence="14" id="KW-1185">Reference proteome</keyword>
<evidence type="ECO:0000313" key="14">
    <source>
        <dbReference type="Proteomes" id="UP000231702"/>
    </source>
</evidence>
<dbReference type="EMBL" id="PGTD01000023">
    <property type="protein sequence ID" value="PJE26041.1"/>
    <property type="molecule type" value="Genomic_DNA"/>
</dbReference>
<comment type="function">
    <text evidence="8">Part of the outer membrane protein assembly complex, which is involved in assembly and insertion of beta-barrel proteins into the outer membrane.</text>
</comment>
<dbReference type="Proteomes" id="UP000231655">
    <property type="component" value="Unassembled WGS sequence"/>
</dbReference>
<keyword evidence="5 8" id="KW-0677">Repeat</keyword>
<dbReference type="PROSITE" id="PS51779">
    <property type="entry name" value="POTRA"/>
    <property type="match status" value="3"/>
</dbReference>
<dbReference type="InterPro" id="IPR034746">
    <property type="entry name" value="POTRA"/>
</dbReference>
<evidence type="ECO:0000256" key="7">
    <source>
        <dbReference type="ARBA" id="ARBA00023237"/>
    </source>
</evidence>
<evidence type="ECO:0000313" key="12">
    <source>
        <dbReference type="EMBL" id="SNY52220.1"/>
    </source>
</evidence>
<evidence type="ECO:0000256" key="5">
    <source>
        <dbReference type="ARBA" id="ARBA00022737"/>
    </source>
</evidence>
<dbReference type="EMBL" id="OBEA01000004">
    <property type="protein sequence ID" value="SNY52220.1"/>
    <property type="molecule type" value="Genomic_DNA"/>
</dbReference>
<dbReference type="InterPro" id="IPR010827">
    <property type="entry name" value="BamA/TamA_POTRA"/>
</dbReference>
<evidence type="ECO:0000256" key="8">
    <source>
        <dbReference type="HAMAP-Rule" id="MF_01430"/>
    </source>
</evidence>
<dbReference type="PANTHER" id="PTHR12815">
    <property type="entry name" value="SORTING AND ASSEMBLY MACHINERY SAMM50 PROTEIN FAMILY MEMBER"/>
    <property type="match status" value="1"/>
</dbReference>
<dbReference type="Gene3D" id="3.10.20.310">
    <property type="entry name" value="membrane protein fhac"/>
    <property type="match status" value="5"/>
</dbReference>
<evidence type="ECO:0000256" key="4">
    <source>
        <dbReference type="ARBA" id="ARBA00022729"/>
    </source>
</evidence>
<comment type="similarity">
    <text evidence="8">Belongs to the BamA family.</text>
</comment>
<evidence type="ECO:0000256" key="1">
    <source>
        <dbReference type="ARBA" id="ARBA00004370"/>
    </source>
</evidence>
<dbReference type="PIRSF" id="PIRSF006076">
    <property type="entry name" value="OM_assembly_OMP85"/>
    <property type="match status" value="1"/>
</dbReference>
<evidence type="ECO:0000256" key="2">
    <source>
        <dbReference type="ARBA" id="ARBA00022452"/>
    </source>
</evidence>
<name>A0A285IVZ5_9RHOB</name>
<keyword evidence="3 8" id="KW-0812">Transmembrane</keyword>
<evidence type="ECO:0000256" key="3">
    <source>
        <dbReference type="ARBA" id="ARBA00022692"/>
    </source>
</evidence>
<dbReference type="PANTHER" id="PTHR12815:SF23">
    <property type="entry name" value="OUTER MEMBRANE PROTEIN ASSEMBLY FACTOR BAMA"/>
    <property type="match status" value="1"/>
</dbReference>
<dbReference type="InterPro" id="IPR023707">
    <property type="entry name" value="OM_assembly_BamA"/>
</dbReference>
<comment type="subcellular location">
    <subcellularLocation>
        <location evidence="8">Cell outer membrane</location>
    </subcellularLocation>
    <subcellularLocation>
        <location evidence="1">Membrane</location>
    </subcellularLocation>
</comment>
<dbReference type="GO" id="GO:0009279">
    <property type="term" value="C:cell outer membrane"/>
    <property type="evidence" value="ECO:0007669"/>
    <property type="project" value="UniProtKB-SubCell"/>
</dbReference>
<reference evidence="11 14" key="2">
    <citation type="journal article" date="2018" name="Int. J. Syst. Evol. Microbiol.">
        <title>Pseudooceanicola lipolyticus sp. nov., a marine alphaproteobacterium, reclassification of Oceanicola flagellatus as Pseudooceanicola flagellatus comb. nov. and emended description of the genus Pseudooceanicola.</title>
        <authorList>
            <person name="Huang M.-M."/>
            <person name="Guo L.-L."/>
            <person name="Wu Y.-H."/>
            <person name="Lai Q.-L."/>
            <person name="Shao Z.-Z."/>
            <person name="Wang C.-S."/>
            <person name="Wu M."/>
            <person name="Xu X.-W."/>
        </authorList>
    </citation>
    <scope>NUCLEOTIDE SEQUENCE [LARGE SCALE GENOMIC DNA]</scope>
    <source>
        <strain evidence="11 14">Ar-45</strain>
    </source>
</reference>
<evidence type="ECO:0000256" key="9">
    <source>
        <dbReference type="NCBIfam" id="TIGR03303"/>
    </source>
</evidence>
<feature type="domain" description="POTRA" evidence="10">
    <location>
        <begin position="114"/>
        <end position="191"/>
    </location>
</feature>
<dbReference type="Pfam" id="PF07244">
    <property type="entry name" value="POTRA"/>
    <property type="match status" value="3"/>
</dbReference>
<proteinExistence type="inferred from homology"/>
<dbReference type="InterPro" id="IPR000184">
    <property type="entry name" value="Bac_surfAg_D15"/>
</dbReference>
<dbReference type="Proteomes" id="UP000231702">
    <property type="component" value="Unassembled WGS sequence"/>
</dbReference>
<sequence>MTNTFGAGAATTVRRNKFSFPLAAAIFAIVSGVSISAPEMTLAQSYVFSNVSIEGNRRIPAGTILTYAGIAQGESVSAAELNEAYQNIVNSGLFETVELTPRGGTLVIVVTEFPTINRISFEGNRRIKDDALTEIVQSTSRQVFSPTRAEADAALISEAYSQQGRLAARVTPRIIRRSDNRVDLIFEVFEGGNTEVERISFVGNTAYSDRRLRQVLQSKQAGLLRAFFRSDTFVADRIEFDKQVLQDFYQSRGFVDFRVTGVNAELARERDGYTVTFNVQEGQQFKFGEITTVSEYEGVEASVYQDVAKLKSGSIYSPSDIESAIARMERQANREGRDFLRIEPRITRNDRTLTLDVEFVLSRGPRVFVERIDIAGNTTTLDRVIRQQFKVAEGDPFNPREIRESAERIRALGYFSTAEVNAREGTRPDQVIVDVDVEEAPTGSLSFGGTYSTTDGFGLAISFRENNFLGRGQSVGVTFSGATDDRTYAVSFTEPHLLGRDVALNFGLSYSETESSYSDYSSLNGSFTTGLTFPLTEKSRLNVNYKLAANDLTLDSGATVGSLLTAEAAEDLRYASSIGYKYSYDTRISGLNPNAGLLLEFAQDFGGVGGDVEFIRSTGRAVAQTKVWNEEITLRATLKGGAISMLGDSNSQVTDRYLIGSSIMRGFTPDGIGPRQYSAGNYDDALGGTMYAVAQFDAEFPLGLPEELGITGGVFYDIGSAWGLDQSAGDVLYEDASVRQVVGVSIFWTTPIGPLRFNWSKALEKEEFDKEQTFDLSIRTEF</sequence>
<keyword evidence="4 8" id="KW-0732">Signal</keyword>
<protein>
    <recommendedName>
        <fullName evidence="8 9">Outer membrane protein assembly factor BamA</fullName>
    </recommendedName>
</protein>
<evidence type="ECO:0000259" key="10">
    <source>
        <dbReference type="PROSITE" id="PS51779"/>
    </source>
</evidence>
<dbReference type="GO" id="GO:0043165">
    <property type="term" value="P:Gram-negative-bacterium-type cell outer membrane assembly"/>
    <property type="evidence" value="ECO:0007669"/>
    <property type="project" value="UniProtKB-UniRule"/>
</dbReference>
<dbReference type="OrthoDB" id="9803054at2"/>
<dbReference type="Pfam" id="PF01103">
    <property type="entry name" value="Omp85"/>
    <property type="match status" value="1"/>
</dbReference>
<accession>A0A285IVZ5</accession>
<dbReference type="Gene3D" id="2.40.160.50">
    <property type="entry name" value="membrane protein fhac: a member of the omp85/tpsb transporter family"/>
    <property type="match status" value="1"/>
</dbReference>
<dbReference type="GO" id="GO:0051205">
    <property type="term" value="P:protein insertion into membrane"/>
    <property type="evidence" value="ECO:0007669"/>
    <property type="project" value="UniProtKB-UniRule"/>
</dbReference>
<gene>
    <name evidence="8 11" type="primary">bamA</name>
    <name evidence="11" type="ORF">CVM39_19930</name>
    <name evidence="12" type="ORF">SAMN06297129_2228</name>
</gene>
<dbReference type="HAMAP" id="MF_01430">
    <property type="entry name" value="OM_assembly_BamA"/>
    <property type="match status" value="1"/>
</dbReference>
<dbReference type="NCBIfam" id="TIGR03303">
    <property type="entry name" value="OM_YaeT"/>
    <property type="match status" value="1"/>
</dbReference>
<evidence type="ECO:0000256" key="6">
    <source>
        <dbReference type="ARBA" id="ARBA00023136"/>
    </source>
</evidence>
<dbReference type="InterPro" id="IPR039910">
    <property type="entry name" value="D15-like"/>
</dbReference>
<dbReference type="AlphaFoldDB" id="A0A285IVZ5"/>
<dbReference type="RefSeq" id="WP_097146306.1">
    <property type="nucleotide sequence ID" value="NZ_OBEA01000004.1"/>
</dbReference>
<feature type="domain" description="POTRA" evidence="10">
    <location>
        <begin position="367"/>
        <end position="440"/>
    </location>
</feature>
<keyword evidence="2 8" id="KW-1134">Transmembrane beta strand</keyword>
<feature type="domain" description="POTRA" evidence="10">
    <location>
        <begin position="46"/>
        <end position="113"/>
    </location>
</feature>
<keyword evidence="6 8" id="KW-0472">Membrane</keyword>
<evidence type="ECO:0000313" key="13">
    <source>
        <dbReference type="Proteomes" id="UP000231655"/>
    </source>
</evidence>
<evidence type="ECO:0000313" key="11">
    <source>
        <dbReference type="EMBL" id="PJE26041.1"/>
    </source>
</evidence>
<reference evidence="12 13" key="1">
    <citation type="submission" date="2017-09" db="EMBL/GenBank/DDBJ databases">
        <authorList>
            <person name="Ehlers B."/>
            <person name="Leendertz F.H."/>
        </authorList>
    </citation>
    <scope>NUCLEOTIDE SEQUENCE [LARGE SCALE GENOMIC DNA]</scope>
    <source>
        <strain evidence="12 13">CGMCC 1.12662</strain>
    </source>
</reference>
<organism evidence="12 13">
    <name type="scientific">Pseudooceanicola antarcticus</name>
    <dbReference type="NCBI Taxonomy" id="1247613"/>
    <lineage>
        <taxon>Bacteria</taxon>
        <taxon>Pseudomonadati</taxon>
        <taxon>Pseudomonadota</taxon>
        <taxon>Alphaproteobacteria</taxon>
        <taxon>Rhodobacterales</taxon>
        <taxon>Paracoccaceae</taxon>
        <taxon>Pseudooceanicola</taxon>
    </lineage>
</organism>
<keyword evidence="7 8" id="KW-0998">Cell outer membrane</keyword>
<comment type="subunit">
    <text evidence="8">Part of the Bam complex.</text>
</comment>